<organism evidence="2 3">
    <name type="scientific">Nonomuraea composti</name>
    <dbReference type="NCBI Taxonomy" id="2720023"/>
    <lineage>
        <taxon>Bacteria</taxon>
        <taxon>Bacillati</taxon>
        <taxon>Actinomycetota</taxon>
        <taxon>Actinomycetes</taxon>
        <taxon>Streptosporangiales</taxon>
        <taxon>Streptosporangiaceae</taxon>
        <taxon>Nonomuraea</taxon>
    </lineage>
</organism>
<keyword evidence="3" id="KW-1185">Reference proteome</keyword>
<dbReference type="Proteomes" id="UP000696294">
    <property type="component" value="Unassembled WGS sequence"/>
</dbReference>
<dbReference type="RefSeq" id="WP_168017873.1">
    <property type="nucleotide sequence ID" value="NZ_JAATEP010000047.1"/>
</dbReference>
<gene>
    <name evidence="2" type="ORF">HCN51_43715</name>
</gene>
<dbReference type="InterPro" id="IPR016181">
    <property type="entry name" value="Acyl_CoA_acyltransferase"/>
</dbReference>
<sequence>MTLPQTMRYPRTVYDTGEWLAAWSASTVERRRPTGLPLLQCLEYSPFWHGYEVDTGLGRIWDRPLLTVGSLYAGYGPAYLAERPEEVAGLLDHAAGLMPGTCGLLVLNLPLEAALDWATVRPPDGMLRLDHAYHRVVGAGRDPIVGDVAKDKRHDWRRRWRRSAEKGLRLVEERDPAPERIDEVVALANGSALRHGWPRLYDRATAQAVLGMPGGRLLRADWDGRTVAGYLALEHDHRLYLWAGGMDHTVVQQVSPYLFLLYELLRMGPERGWERLEFGKGNDAFKRRYGFTGVELWSLWYAADPGDVPRYRPKLAALHQKLGIAQEA</sequence>
<dbReference type="EMBL" id="JAATEP010000047">
    <property type="protein sequence ID" value="NJP96270.1"/>
    <property type="molecule type" value="Genomic_DNA"/>
</dbReference>
<feature type="domain" description="BioF2-like acetyltransferase" evidence="1">
    <location>
        <begin position="151"/>
        <end position="287"/>
    </location>
</feature>
<dbReference type="Gene3D" id="3.40.630.30">
    <property type="match status" value="1"/>
</dbReference>
<evidence type="ECO:0000259" key="1">
    <source>
        <dbReference type="Pfam" id="PF13480"/>
    </source>
</evidence>
<proteinExistence type="predicted"/>
<name>A0ABX1BEU7_9ACTN</name>
<comment type="caution">
    <text evidence="2">The sequence shown here is derived from an EMBL/GenBank/DDBJ whole genome shotgun (WGS) entry which is preliminary data.</text>
</comment>
<accession>A0ABX1BEU7</accession>
<dbReference type="InterPro" id="IPR038740">
    <property type="entry name" value="BioF2-like_GNAT_dom"/>
</dbReference>
<dbReference type="Pfam" id="PF13480">
    <property type="entry name" value="Acetyltransf_6"/>
    <property type="match status" value="1"/>
</dbReference>
<evidence type="ECO:0000313" key="3">
    <source>
        <dbReference type="Proteomes" id="UP000696294"/>
    </source>
</evidence>
<evidence type="ECO:0000313" key="2">
    <source>
        <dbReference type="EMBL" id="NJP96270.1"/>
    </source>
</evidence>
<reference evidence="2 3" key="1">
    <citation type="submission" date="2020-03" db="EMBL/GenBank/DDBJ databases">
        <title>WGS of actinomycetes isolated from Thailand.</title>
        <authorList>
            <person name="Thawai C."/>
        </authorList>
    </citation>
    <scope>NUCLEOTIDE SEQUENCE [LARGE SCALE GENOMIC DNA]</scope>
    <source>
        <strain evidence="2 3">FMUSA5-5</strain>
    </source>
</reference>
<protein>
    <submittedName>
        <fullName evidence="2">GNAT family N-acetyltransferase</fullName>
    </submittedName>
</protein>
<dbReference type="SUPFAM" id="SSF55729">
    <property type="entry name" value="Acyl-CoA N-acyltransferases (Nat)"/>
    <property type="match status" value="1"/>
</dbReference>